<dbReference type="NCBIfam" id="TIGR00254">
    <property type="entry name" value="GGDEF"/>
    <property type="match status" value="1"/>
</dbReference>
<feature type="domain" description="GGDEF" evidence="4">
    <location>
        <begin position="360"/>
        <end position="492"/>
    </location>
</feature>
<dbReference type="InterPro" id="IPR029787">
    <property type="entry name" value="Nucleotide_cyclase"/>
</dbReference>
<dbReference type="Gene3D" id="3.20.20.450">
    <property type="entry name" value="EAL domain"/>
    <property type="match status" value="1"/>
</dbReference>
<dbReference type="CDD" id="cd00130">
    <property type="entry name" value="PAS"/>
    <property type="match status" value="1"/>
</dbReference>
<dbReference type="SMART" id="SM00267">
    <property type="entry name" value="GGDEF"/>
    <property type="match status" value="1"/>
</dbReference>
<dbReference type="PANTHER" id="PTHR44757:SF2">
    <property type="entry name" value="BIOFILM ARCHITECTURE MAINTENANCE PROTEIN MBAA"/>
    <property type="match status" value="1"/>
</dbReference>
<dbReference type="NCBIfam" id="TIGR00229">
    <property type="entry name" value="sensory_box"/>
    <property type="match status" value="1"/>
</dbReference>
<dbReference type="InterPro" id="IPR043128">
    <property type="entry name" value="Rev_trsase/Diguanyl_cyclase"/>
</dbReference>
<evidence type="ECO:0000259" key="2">
    <source>
        <dbReference type="PROSITE" id="PS50112"/>
    </source>
</evidence>
<dbReference type="SUPFAM" id="SSF55781">
    <property type="entry name" value="GAF domain-like"/>
    <property type="match status" value="1"/>
</dbReference>
<dbReference type="Pfam" id="PF00990">
    <property type="entry name" value="GGDEF"/>
    <property type="match status" value="1"/>
</dbReference>
<dbReference type="InterPro" id="IPR000160">
    <property type="entry name" value="GGDEF_dom"/>
</dbReference>
<dbReference type="InterPro" id="IPR012226">
    <property type="entry name" value="Diguanyl_cyclase/Pdiesterase"/>
</dbReference>
<dbReference type="InterPro" id="IPR029016">
    <property type="entry name" value="GAF-like_dom_sf"/>
</dbReference>
<dbReference type="PROSITE" id="PS50887">
    <property type="entry name" value="GGDEF"/>
    <property type="match status" value="1"/>
</dbReference>
<dbReference type="CDD" id="cd01949">
    <property type="entry name" value="GGDEF"/>
    <property type="match status" value="1"/>
</dbReference>
<dbReference type="Pfam" id="PF13426">
    <property type="entry name" value="PAS_9"/>
    <property type="match status" value="1"/>
</dbReference>
<protein>
    <submittedName>
        <fullName evidence="5">EAL domain-containing protein</fullName>
    </submittedName>
</protein>
<dbReference type="PROSITE" id="PS50883">
    <property type="entry name" value="EAL"/>
    <property type="match status" value="1"/>
</dbReference>
<evidence type="ECO:0000256" key="1">
    <source>
        <dbReference type="SAM" id="MobiDB-lite"/>
    </source>
</evidence>
<evidence type="ECO:0000313" key="6">
    <source>
        <dbReference type="Proteomes" id="UP001501788"/>
    </source>
</evidence>
<dbReference type="SUPFAM" id="SSF55785">
    <property type="entry name" value="PYP-like sensor domain (PAS domain)"/>
    <property type="match status" value="1"/>
</dbReference>
<gene>
    <name evidence="5" type="ORF">GCM10023090_07640</name>
</gene>
<proteinExistence type="predicted"/>
<keyword evidence="6" id="KW-1185">Reference proteome</keyword>
<accession>A0ABP8L0R7</accession>
<feature type="domain" description="EAL" evidence="3">
    <location>
        <begin position="501"/>
        <end position="756"/>
    </location>
</feature>
<evidence type="ECO:0000259" key="4">
    <source>
        <dbReference type="PROSITE" id="PS50887"/>
    </source>
</evidence>
<sequence>MGQAIKPLAPHEPMPTSLPQPLHATSREVPRGTALLPRLADGPLRRALDASDDAIVMSNRHRRVVYVNQGFTRLFGYEPADVMGQYLSDVLLGEHSDRGFLEDIRDCIEHEGRYHGEALMYRRDGQPRWVSLVINTADEASGGPGGSITVLTDITLTKMHEVLQKRVLEGMVKELALPDLMALVCREVERIAPEVTASILAVDSNGRLRPLAAPGLPPEISAALEGLPIGPAVGSCGTAAYRAEPVVVHDIQTDPLWQDYRELFAPTGFRGCWSSPIVDHQGRVVGTFAFYFREPRAPDALHHRLVGACLHLCALAIERDAARQRIHQLAFYDGLTGLPNRALFRASAERTLALLARAQHPGAVLFVNLDRFKQINDAQGHAAGDLLLCTVAQRLSAGLRPHDLIGRLSGDEFVMMLSGVDSVQAVQIAQSQLKAVAEPLQVHGQLYRPSASIGIALYPDDGSDVDALLRHAGQAMSQAKADAQHSLQLFSAEMNQRALDRVALERSLRDALARKALTLQYQPQVLSTGAHVLHSVEALARWHHPERGPVPPSEFIPLAEEVGLIHELTLWLLDTACAQLASWRRAGCAVPSVSVNLSGRSFHRPELADQISAALAQHGLQPGDVVLEITESVMMDARPVTLANIELLHQRGFRLSLDDFGTGYSSLSYLHRLPISELKLDKAFVQDLEGSDAARALTVSVLSIAHSLGMVVVAEGVETRQQHEWLRTHGCPVMQGYLFARPLDPAALPGWLARPGASG</sequence>
<feature type="region of interest" description="Disordered" evidence="1">
    <location>
        <begin position="1"/>
        <end position="27"/>
    </location>
</feature>
<feature type="domain" description="PAS" evidence="2">
    <location>
        <begin position="40"/>
        <end position="111"/>
    </location>
</feature>
<dbReference type="Gene3D" id="3.30.450.40">
    <property type="match status" value="1"/>
</dbReference>
<dbReference type="InterPro" id="IPR000014">
    <property type="entry name" value="PAS"/>
</dbReference>
<evidence type="ECO:0000313" key="5">
    <source>
        <dbReference type="EMBL" id="GAA4420297.1"/>
    </source>
</evidence>
<name>A0ABP8L0R7_9BURK</name>
<comment type="caution">
    <text evidence="5">The sequence shown here is derived from an EMBL/GenBank/DDBJ whole genome shotgun (WGS) entry which is preliminary data.</text>
</comment>
<dbReference type="CDD" id="cd01948">
    <property type="entry name" value="EAL"/>
    <property type="match status" value="1"/>
</dbReference>
<dbReference type="InterPro" id="IPR035919">
    <property type="entry name" value="EAL_sf"/>
</dbReference>
<dbReference type="Gene3D" id="3.30.450.20">
    <property type="entry name" value="PAS domain"/>
    <property type="match status" value="1"/>
</dbReference>
<dbReference type="PIRSF" id="PIRSF005925">
    <property type="entry name" value="Dos"/>
    <property type="match status" value="1"/>
</dbReference>
<dbReference type="Gene3D" id="3.30.70.270">
    <property type="match status" value="1"/>
</dbReference>
<dbReference type="InterPro" id="IPR052155">
    <property type="entry name" value="Biofilm_reg_signaling"/>
</dbReference>
<dbReference type="Proteomes" id="UP001501788">
    <property type="component" value="Unassembled WGS sequence"/>
</dbReference>
<dbReference type="SMART" id="SM00052">
    <property type="entry name" value="EAL"/>
    <property type="match status" value="1"/>
</dbReference>
<dbReference type="InterPro" id="IPR001633">
    <property type="entry name" value="EAL_dom"/>
</dbReference>
<dbReference type="Pfam" id="PF13185">
    <property type="entry name" value="GAF_2"/>
    <property type="match status" value="1"/>
</dbReference>
<dbReference type="EMBL" id="BAABEX010000007">
    <property type="protein sequence ID" value="GAA4420297.1"/>
    <property type="molecule type" value="Genomic_DNA"/>
</dbReference>
<dbReference type="PROSITE" id="PS50112">
    <property type="entry name" value="PAS"/>
    <property type="match status" value="1"/>
</dbReference>
<dbReference type="InterPro" id="IPR003018">
    <property type="entry name" value="GAF"/>
</dbReference>
<organism evidence="5 6">
    <name type="scientific">Acidovorax lacteus</name>
    <dbReference type="NCBI Taxonomy" id="1924988"/>
    <lineage>
        <taxon>Bacteria</taxon>
        <taxon>Pseudomonadati</taxon>
        <taxon>Pseudomonadota</taxon>
        <taxon>Betaproteobacteria</taxon>
        <taxon>Burkholderiales</taxon>
        <taxon>Comamonadaceae</taxon>
        <taxon>Acidovorax</taxon>
    </lineage>
</organism>
<dbReference type="SUPFAM" id="SSF141868">
    <property type="entry name" value="EAL domain-like"/>
    <property type="match status" value="1"/>
</dbReference>
<dbReference type="SUPFAM" id="SSF55073">
    <property type="entry name" value="Nucleotide cyclase"/>
    <property type="match status" value="1"/>
</dbReference>
<reference evidence="6" key="1">
    <citation type="journal article" date="2019" name="Int. J. Syst. Evol. Microbiol.">
        <title>The Global Catalogue of Microorganisms (GCM) 10K type strain sequencing project: providing services to taxonomists for standard genome sequencing and annotation.</title>
        <authorList>
            <consortium name="The Broad Institute Genomics Platform"/>
            <consortium name="The Broad Institute Genome Sequencing Center for Infectious Disease"/>
            <person name="Wu L."/>
            <person name="Ma J."/>
        </authorList>
    </citation>
    <scope>NUCLEOTIDE SEQUENCE [LARGE SCALE GENOMIC DNA]</scope>
    <source>
        <strain evidence="6">JCM 31890</strain>
    </source>
</reference>
<dbReference type="PANTHER" id="PTHR44757">
    <property type="entry name" value="DIGUANYLATE CYCLASE DGCP"/>
    <property type="match status" value="1"/>
</dbReference>
<dbReference type="SMART" id="SM00091">
    <property type="entry name" value="PAS"/>
    <property type="match status" value="1"/>
</dbReference>
<evidence type="ECO:0000259" key="3">
    <source>
        <dbReference type="PROSITE" id="PS50883"/>
    </source>
</evidence>
<dbReference type="InterPro" id="IPR035965">
    <property type="entry name" value="PAS-like_dom_sf"/>
</dbReference>
<dbReference type="SMART" id="SM00065">
    <property type="entry name" value="GAF"/>
    <property type="match status" value="1"/>
</dbReference>
<dbReference type="Pfam" id="PF00563">
    <property type="entry name" value="EAL"/>
    <property type="match status" value="1"/>
</dbReference>